<dbReference type="EMBL" id="SMKX01000044">
    <property type="protein sequence ID" value="TDD58860.1"/>
    <property type="molecule type" value="Genomic_DNA"/>
</dbReference>
<dbReference type="RefSeq" id="WP_132168585.1">
    <property type="nucleotide sequence ID" value="NZ_SMKX01000044.1"/>
</dbReference>
<dbReference type="AlphaFoldDB" id="A0A4R4ZKY2"/>
<gene>
    <name evidence="1" type="ORF">E1263_17450</name>
</gene>
<dbReference type="Gene3D" id="3.40.140.10">
    <property type="entry name" value="Cytidine Deaminase, domain 2"/>
    <property type="match status" value="1"/>
</dbReference>
<dbReference type="Proteomes" id="UP000295124">
    <property type="component" value="Unassembled WGS sequence"/>
</dbReference>
<evidence type="ECO:0008006" key="3">
    <source>
        <dbReference type="Google" id="ProtNLM"/>
    </source>
</evidence>
<dbReference type="OrthoDB" id="4110317at2"/>
<evidence type="ECO:0000313" key="2">
    <source>
        <dbReference type="Proteomes" id="UP000295124"/>
    </source>
</evidence>
<comment type="caution">
    <text evidence="1">The sequence shown here is derived from an EMBL/GenBank/DDBJ whole genome shotgun (WGS) entry which is preliminary data.</text>
</comment>
<protein>
    <recommendedName>
        <fullName evidence="3">JAB domain-containing protein</fullName>
    </recommendedName>
</protein>
<accession>A0A4R4ZKY2</accession>
<evidence type="ECO:0000313" key="1">
    <source>
        <dbReference type="EMBL" id="TDD58860.1"/>
    </source>
</evidence>
<name>A0A4R4ZKY2_9ACTN</name>
<sequence>MAVRSSALAPPEVTTVLIQSDLIDEFLDSALPHYQSLKVTREPNSCFAVLLGDVLDGAARVRSLRTGGNVRASDPSARVEYADRIIPAFGAAYEHPGRGFWMDPQDLLRISREADSLGLEILGSIHYHPDWHRISSSAAAVPLSEHPTPMDDHSFHNAGWPINLICYIESICESVYYTVRCWAPAPVEGEASPPIPLRIDLSTRSSARGGV</sequence>
<proteinExistence type="predicted"/>
<organism evidence="1 2">
    <name type="scientific">Kribbella antibiotica</name>
    <dbReference type="NCBI Taxonomy" id="190195"/>
    <lineage>
        <taxon>Bacteria</taxon>
        <taxon>Bacillati</taxon>
        <taxon>Actinomycetota</taxon>
        <taxon>Actinomycetes</taxon>
        <taxon>Propionibacteriales</taxon>
        <taxon>Kribbellaceae</taxon>
        <taxon>Kribbella</taxon>
    </lineage>
</organism>
<dbReference type="SUPFAM" id="SSF102712">
    <property type="entry name" value="JAB1/MPN domain"/>
    <property type="match status" value="1"/>
</dbReference>
<reference evidence="1 2" key="1">
    <citation type="submission" date="2019-03" db="EMBL/GenBank/DDBJ databases">
        <title>Draft genome sequences of novel Actinobacteria.</title>
        <authorList>
            <person name="Sahin N."/>
            <person name="Ay H."/>
            <person name="Saygin H."/>
        </authorList>
    </citation>
    <scope>NUCLEOTIDE SEQUENCE [LARGE SCALE GENOMIC DNA]</scope>
    <source>
        <strain evidence="1 2">JCM 13523</strain>
    </source>
</reference>
<keyword evidence="2" id="KW-1185">Reference proteome</keyword>